<name>A0ABW1S0P1_9LACO</name>
<dbReference type="Gene3D" id="3.40.50.300">
    <property type="entry name" value="P-loop containing nucleotide triphosphate hydrolases"/>
    <property type="match status" value="1"/>
</dbReference>
<dbReference type="CDD" id="cd04164">
    <property type="entry name" value="trmE"/>
    <property type="match status" value="1"/>
</dbReference>
<dbReference type="InterPro" id="IPR006073">
    <property type="entry name" value="GTP-bd"/>
</dbReference>
<keyword evidence="6" id="KW-0460">Magnesium</keyword>
<dbReference type="Pfam" id="PF12631">
    <property type="entry name" value="MnmE_helical"/>
    <property type="match status" value="1"/>
</dbReference>
<comment type="caution">
    <text evidence="6">Lacks conserved residue(s) required for the propagation of feature annotation.</text>
</comment>
<dbReference type="InterPro" id="IPR025867">
    <property type="entry name" value="MnmE_helical"/>
</dbReference>
<dbReference type="Proteomes" id="UP001596282">
    <property type="component" value="Unassembled WGS sequence"/>
</dbReference>
<feature type="binding site" evidence="6">
    <location>
        <position position="26"/>
    </location>
    <ligand>
        <name>(6S)-5-formyl-5,6,7,8-tetrahydrofolate</name>
        <dbReference type="ChEBI" id="CHEBI:57457"/>
    </ligand>
</feature>
<evidence type="ECO:0000256" key="1">
    <source>
        <dbReference type="ARBA" id="ARBA00011043"/>
    </source>
</evidence>
<evidence type="ECO:0000313" key="9">
    <source>
        <dbReference type="EMBL" id="MFC6181394.1"/>
    </source>
</evidence>
<evidence type="ECO:0000256" key="3">
    <source>
        <dbReference type="ARBA" id="ARBA00022741"/>
    </source>
</evidence>
<keyword evidence="6" id="KW-0963">Cytoplasm</keyword>
<feature type="binding site" evidence="6">
    <location>
        <position position="259"/>
    </location>
    <ligand>
        <name>Mg(2+)</name>
        <dbReference type="ChEBI" id="CHEBI:18420"/>
    </ligand>
</feature>
<gene>
    <name evidence="6 9" type="primary">mnmE</name>
    <name evidence="6" type="synonym">trmE</name>
    <name evidence="9" type="ORF">ACFP5Y_09185</name>
</gene>
<keyword evidence="3 6" id="KW-0547">Nucleotide-binding</keyword>
<keyword evidence="6" id="KW-0378">Hydrolase</keyword>
<dbReference type="PANTHER" id="PTHR42714:SF2">
    <property type="entry name" value="TRNA MODIFICATION GTPASE GTPBP3, MITOCHONDRIAL"/>
    <property type="match status" value="1"/>
</dbReference>
<dbReference type="InterPro" id="IPR005225">
    <property type="entry name" value="Small_GTP-bd"/>
</dbReference>
<dbReference type="RefSeq" id="WP_137628968.1">
    <property type="nucleotide sequence ID" value="NZ_BJDJ01000014.1"/>
</dbReference>
<dbReference type="InterPro" id="IPR018948">
    <property type="entry name" value="GTP-bd_TrmE_N"/>
</dbReference>
<feature type="binding site" evidence="6">
    <location>
        <position position="238"/>
    </location>
    <ligand>
        <name>Mg(2+)</name>
        <dbReference type="ChEBI" id="CHEBI:18420"/>
    </ligand>
</feature>
<keyword evidence="4 6" id="KW-0630">Potassium</keyword>
<feature type="domain" description="TrmE-type G" evidence="8">
    <location>
        <begin position="224"/>
        <end position="383"/>
    </location>
</feature>
<keyword evidence="5 6" id="KW-0342">GTP-binding</keyword>
<comment type="subcellular location">
    <subcellularLocation>
        <location evidence="6">Cytoplasm</location>
    </subcellularLocation>
</comment>
<comment type="similarity">
    <text evidence="1 6 7">Belongs to the TRAFAC class TrmE-Era-EngA-EngB-Septin-like GTPase superfamily. TrmE GTPase family.</text>
</comment>
<evidence type="ECO:0000256" key="6">
    <source>
        <dbReference type="HAMAP-Rule" id="MF_00379"/>
    </source>
</evidence>
<dbReference type="Pfam" id="PF10396">
    <property type="entry name" value="TrmE_N"/>
    <property type="match status" value="1"/>
</dbReference>
<evidence type="ECO:0000313" key="10">
    <source>
        <dbReference type="Proteomes" id="UP001596282"/>
    </source>
</evidence>
<feature type="binding site" evidence="6">
    <location>
        <position position="253"/>
    </location>
    <ligand>
        <name>K(+)</name>
        <dbReference type="ChEBI" id="CHEBI:29103"/>
    </ligand>
</feature>
<dbReference type="NCBIfam" id="TIGR00450">
    <property type="entry name" value="mnmE_trmE_thdF"/>
    <property type="match status" value="1"/>
</dbReference>
<dbReference type="CDD" id="cd14858">
    <property type="entry name" value="TrmE_N"/>
    <property type="match status" value="1"/>
</dbReference>
<dbReference type="Pfam" id="PF01926">
    <property type="entry name" value="MMR_HSR1"/>
    <property type="match status" value="1"/>
</dbReference>
<feature type="binding site" evidence="6">
    <location>
        <position position="463"/>
    </location>
    <ligand>
        <name>(6S)-5-formyl-5,6,7,8-tetrahydrofolate</name>
        <dbReference type="ChEBI" id="CHEBI:57457"/>
    </ligand>
</feature>
<feature type="binding site" evidence="6">
    <location>
        <begin position="253"/>
        <end position="259"/>
    </location>
    <ligand>
        <name>GTP</name>
        <dbReference type="ChEBI" id="CHEBI:37565"/>
    </ligand>
</feature>
<dbReference type="InterPro" id="IPR031168">
    <property type="entry name" value="G_TrmE"/>
</dbReference>
<feature type="binding site" evidence="6">
    <location>
        <begin position="234"/>
        <end position="239"/>
    </location>
    <ligand>
        <name>GTP</name>
        <dbReference type="ChEBI" id="CHEBI:37565"/>
    </ligand>
</feature>
<dbReference type="NCBIfam" id="TIGR00231">
    <property type="entry name" value="small_GTP"/>
    <property type="match status" value="1"/>
</dbReference>
<evidence type="ECO:0000256" key="2">
    <source>
        <dbReference type="ARBA" id="ARBA00022694"/>
    </source>
</evidence>
<feature type="binding site" evidence="6">
    <location>
        <position position="127"/>
    </location>
    <ligand>
        <name>(6S)-5-formyl-5,6,7,8-tetrahydrofolate</name>
        <dbReference type="ChEBI" id="CHEBI:57457"/>
    </ligand>
</feature>
<reference evidence="10" key="1">
    <citation type="journal article" date="2019" name="Int. J. Syst. Evol. Microbiol.">
        <title>The Global Catalogue of Microorganisms (GCM) 10K type strain sequencing project: providing services to taxonomists for standard genome sequencing and annotation.</title>
        <authorList>
            <consortium name="The Broad Institute Genomics Platform"/>
            <consortium name="The Broad Institute Genome Sequencing Center for Infectious Disease"/>
            <person name="Wu L."/>
            <person name="Ma J."/>
        </authorList>
    </citation>
    <scope>NUCLEOTIDE SEQUENCE [LARGE SCALE GENOMIC DNA]</scope>
    <source>
        <strain evidence="10">CCM 8933</strain>
    </source>
</reference>
<comment type="subunit">
    <text evidence="6">Homodimer. Heterotetramer of two MnmE and two MnmG subunits.</text>
</comment>
<dbReference type="PANTHER" id="PTHR42714">
    <property type="entry name" value="TRNA MODIFICATION GTPASE GTPBP3"/>
    <property type="match status" value="1"/>
</dbReference>
<dbReference type="NCBIfam" id="NF003661">
    <property type="entry name" value="PRK05291.1-3"/>
    <property type="match status" value="1"/>
</dbReference>
<dbReference type="Gene3D" id="1.20.120.430">
    <property type="entry name" value="tRNA modification GTPase MnmE domain 2"/>
    <property type="match status" value="1"/>
</dbReference>
<dbReference type="SUPFAM" id="SSF116878">
    <property type="entry name" value="TrmE connector domain"/>
    <property type="match status" value="1"/>
</dbReference>
<dbReference type="HAMAP" id="MF_00379">
    <property type="entry name" value="GTPase_MnmE"/>
    <property type="match status" value="1"/>
</dbReference>
<comment type="function">
    <text evidence="6">Exhibits a very high intrinsic GTPase hydrolysis rate. Involved in the addition of a carboxymethylaminomethyl (cmnm) group at the wobble position (U34) of certain tRNAs, forming tRNA-cmnm(5)s(2)U34.</text>
</comment>
<dbReference type="EMBL" id="JBHSSC010000037">
    <property type="protein sequence ID" value="MFC6181394.1"/>
    <property type="molecule type" value="Genomic_DNA"/>
</dbReference>
<evidence type="ECO:0000256" key="7">
    <source>
        <dbReference type="RuleBase" id="RU003313"/>
    </source>
</evidence>
<feature type="binding site" evidence="6">
    <location>
        <position position="88"/>
    </location>
    <ligand>
        <name>(6S)-5-formyl-5,6,7,8-tetrahydrofolate</name>
        <dbReference type="ChEBI" id="CHEBI:57457"/>
    </ligand>
</feature>
<dbReference type="InterPro" id="IPR027417">
    <property type="entry name" value="P-loop_NTPase"/>
</dbReference>
<accession>A0ABW1S0P1</accession>
<protein>
    <recommendedName>
        <fullName evidence="6">tRNA modification GTPase MnmE</fullName>
        <ecNumber evidence="6">3.6.-.-</ecNumber>
    </recommendedName>
</protein>
<evidence type="ECO:0000256" key="5">
    <source>
        <dbReference type="ARBA" id="ARBA00023134"/>
    </source>
</evidence>
<feature type="binding site" evidence="6">
    <location>
        <position position="258"/>
    </location>
    <ligand>
        <name>K(+)</name>
        <dbReference type="ChEBI" id="CHEBI:29103"/>
    </ligand>
</feature>
<dbReference type="InterPro" id="IPR027266">
    <property type="entry name" value="TrmE/GcvT-like"/>
</dbReference>
<dbReference type="SUPFAM" id="SSF52540">
    <property type="entry name" value="P-loop containing nucleoside triphosphate hydrolases"/>
    <property type="match status" value="1"/>
</dbReference>
<feature type="binding site" evidence="6">
    <location>
        <position position="234"/>
    </location>
    <ligand>
        <name>K(+)</name>
        <dbReference type="ChEBI" id="CHEBI:29103"/>
    </ligand>
</feature>
<dbReference type="InterPro" id="IPR004520">
    <property type="entry name" value="GTPase_MnmE"/>
</dbReference>
<dbReference type="InterPro" id="IPR027368">
    <property type="entry name" value="MnmE_dom2"/>
</dbReference>
<feature type="binding site" evidence="6">
    <location>
        <position position="255"/>
    </location>
    <ligand>
        <name>K(+)</name>
        <dbReference type="ChEBI" id="CHEBI:29103"/>
    </ligand>
</feature>
<comment type="caution">
    <text evidence="9">The sequence shown here is derived from an EMBL/GenBank/DDBJ whole genome shotgun (WGS) entry which is preliminary data.</text>
</comment>
<dbReference type="Gene3D" id="3.30.1360.120">
    <property type="entry name" value="Probable tRNA modification gtpase trme, domain 1"/>
    <property type="match status" value="1"/>
</dbReference>
<keyword evidence="10" id="KW-1185">Reference proteome</keyword>
<evidence type="ECO:0000259" key="8">
    <source>
        <dbReference type="PROSITE" id="PS51709"/>
    </source>
</evidence>
<proteinExistence type="inferred from homology"/>
<dbReference type="EC" id="3.6.-.-" evidence="6"/>
<organism evidence="9 10">
    <name type="scientific">Lactiplantibacillus daowaiensis</name>
    <dbReference type="NCBI Taxonomy" id="2559918"/>
    <lineage>
        <taxon>Bacteria</taxon>
        <taxon>Bacillati</taxon>
        <taxon>Bacillota</taxon>
        <taxon>Bacilli</taxon>
        <taxon>Lactobacillales</taxon>
        <taxon>Lactobacillaceae</taxon>
        <taxon>Lactiplantibacillus</taxon>
    </lineage>
</organism>
<evidence type="ECO:0000256" key="4">
    <source>
        <dbReference type="ARBA" id="ARBA00022958"/>
    </source>
</evidence>
<keyword evidence="2 6" id="KW-0819">tRNA processing</keyword>
<sequence length="463" mass="50881">MPTTTEFDTIAAISTPPGEGGISIIRISGEQTFHVVDQIFKGKDLRQVKSHTINYGHIVDPDTHQEIDEVMASVMRAPKTYTREDVIEINCHGGLVATNEILQLILIHGARMAEPGEFTKRAFLNGRLDLSQAEAVMDLIRAKTDKSMKVALNQLDGNLSTLIRHLRQDILDVLAQVEVNIDYPEYDAVEAMTTKILKEKATEVGQSIDQLLATAKQGKVLREGLATAIIGRPNVGKSSLLNHLLHEDKAIVTDVAGTTRDVIEEYVNVRGVPLKLVDTAGIRDTDDKVEKIGVERSRKAIGAADLVLLVLDNSQPLTPEDIELLDETKSSKRIVILNKTDLPAKLDPAALADHVDMADVLSMSVLQQAGVDQLEHRIAKMFFNEGIESSQNSVMVTNARHIGLLNQAKQALQDVQTGLAAGMPVDLVQIDMTRCWEFLGQITGDSYENELLDQLFSQFCLGK</sequence>
<dbReference type="PROSITE" id="PS51709">
    <property type="entry name" value="G_TRME"/>
    <property type="match status" value="1"/>
</dbReference>
<keyword evidence="6" id="KW-0479">Metal-binding</keyword>
<comment type="cofactor">
    <cofactor evidence="6">
        <name>K(+)</name>
        <dbReference type="ChEBI" id="CHEBI:29103"/>
    </cofactor>
    <text evidence="6">Binds 1 potassium ion per subunit.</text>
</comment>
<feature type="binding site" evidence="6">
    <location>
        <begin position="278"/>
        <end position="281"/>
    </location>
    <ligand>
        <name>GTP</name>
        <dbReference type="ChEBI" id="CHEBI:37565"/>
    </ligand>
</feature>